<sequence>GSARHRGLARPGPRGRRRAAAGPRPGGAARRRALAARLAAHGDLRAHDRRLLRPHLVALGGLRREGVGGGRRGRPRGGRVLRADPRQPPRRLARRRAAPRFGSPAARTGRGRDERRGGRGARRGPRGRVAVGVPRRARDRDALRAAPDAPARPLVPSDAGGRHRRGDAHGRLHVRGADARGPRGPARRHGLVLLRAPRPGRHGGGPPRGGPAPPARDPGGDYRFSPRGAAARV</sequence>
<feature type="non-terminal residue" evidence="2">
    <location>
        <position position="233"/>
    </location>
</feature>
<feature type="non-terminal residue" evidence="2">
    <location>
        <position position="1"/>
    </location>
</feature>
<feature type="compositionally biased region" description="Basic and acidic residues" evidence="1">
    <location>
        <begin position="167"/>
        <end position="181"/>
    </location>
</feature>
<feature type="compositionally biased region" description="Low complexity" evidence="1">
    <location>
        <begin position="144"/>
        <end position="154"/>
    </location>
</feature>
<evidence type="ECO:0000313" key="2">
    <source>
        <dbReference type="EMBL" id="CAA9466767.1"/>
    </source>
</evidence>
<dbReference type="EMBL" id="CADCVO010000019">
    <property type="protein sequence ID" value="CAA9466767.1"/>
    <property type="molecule type" value="Genomic_DNA"/>
</dbReference>
<feature type="region of interest" description="Disordered" evidence="1">
    <location>
        <begin position="63"/>
        <end position="233"/>
    </location>
</feature>
<feature type="region of interest" description="Disordered" evidence="1">
    <location>
        <begin position="1"/>
        <end position="32"/>
    </location>
</feature>
<gene>
    <name evidence="2" type="ORF">AVDCRST_MAG13-106</name>
</gene>
<organism evidence="2">
    <name type="scientific">uncultured Solirubrobacteraceae bacterium</name>
    <dbReference type="NCBI Taxonomy" id="1162706"/>
    <lineage>
        <taxon>Bacteria</taxon>
        <taxon>Bacillati</taxon>
        <taxon>Actinomycetota</taxon>
        <taxon>Thermoleophilia</taxon>
        <taxon>Solirubrobacterales</taxon>
        <taxon>Solirubrobacteraceae</taxon>
        <taxon>environmental samples</taxon>
    </lineage>
</organism>
<feature type="compositionally biased region" description="Basic residues" evidence="1">
    <location>
        <begin position="88"/>
        <end position="98"/>
    </location>
</feature>
<protein>
    <submittedName>
        <fullName evidence="2">Uncharacterized protein</fullName>
    </submittedName>
</protein>
<evidence type="ECO:0000256" key="1">
    <source>
        <dbReference type="SAM" id="MobiDB-lite"/>
    </source>
</evidence>
<proteinExistence type="predicted"/>
<name>A0A6J4R7V7_9ACTN</name>
<reference evidence="2" key="1">
    <citation type="submission" date="2020-02" db="EMBL/GenBank/DDBJ databases">
        <authorList>
            <person name="Meier V. D."/>
        </authorList>
    </citation>
    <scope>NUCLEOTIDE SEQUENCE</scope>
    <source>
        <strain evidence="2">AVDCRST_MAG13</strain>
    </source>
</reference>
<feature type="compositionally biased region" description="Basic residues" evidence="1">
    <location>
        <begin position="1"/>
        <end position="19"/>
    </location>
</feature>
<dbReference type="AlphaFoldDB" id="A0A6J4R7V7"/>
<accession>A0A6J4R7V7</accession>